<evidence type="ECO:0000256" key="6">
    <source>
        <dbReference type="ARBA" id="ARBA00022989"/>
    </source>
</evidence>
<keyword evidence="6" id="KW-1133">Transmembrane helix</keyword>
<evidence type="ECO:0000256" key="2">
    <source>
        <dbReference type="ARBA" id="ARBA00022614"/>
    </source>
</evidence>
<evidence type="ECO:0000256" key="3">
    <source>
        <dbReference type="ARBA" id="ARBA00022692"/>
    </source>
</evidence>
<dbReference type="Pfam" id="PF00560">
    <property type="entry name" value="LRR_1"/>
    <property type="match status" value="2"/>
</dbReference>
<dbReference type="Pfam" id="PF08263">
    <property type="entry name" value="LRRNT_2"/>
    <property type="match status" value="1"/>
</dbReference>
<keyword evidence="3" id="KW-0812">Transmembrane</keyword>
<comment type="subcellular location">
    <subcellularLocation>
        <location evidence="1">Membrane</location>
        <topology evidence="1">Single-pass type I membrane protein</topology>
    </subcellularLocation>
</comment>
<dbReference type="InterPro" id="IPR013210">
    <property type="entry name" value="LRR_N_plant-typ"/>
</dbReference>
<name>A0A1E5W088_9POAL</name>
<evidence type="ECO:0000259" key="10">
    <source>
        <dbReference type="Pfam" id="PF08263"/>
    </source>
</evidence>
<dbReference type="InterPro" id="IPR046956">
    <property type="entry name" value="RLP23-like"/>
</dbReference>
<organism evidence="11 12">
    <name type="scientific">Dichanthelium oligosanthes</name>
    <dbReference type="NCBI Taxonomy" id="888268"/>
    <lineage>
        <taxon>Eukaryota</taxon>
        <taxon>Viridiplantae</taxon>
        <taxon>Streptophyta</taxon>
        <taxon>Embryophyta</taxon>
        <taxon>Tracheophyta</taxon>
        <taxon>Spermatophyta</taxon>
        <taxon>Magnoliopsida</taxon>
        <taxon>Liliopsida</taxon>
        <taxon>Poales</taxon>
        <taxon>Poaceae</taxon>
        <taxon>PACMAD clade</taxon>
        <taxon>Panicoideae</taxon>
        <taxon>Panicodae</taxon>
        <taxon>Paniceae</taxon>
        <taxon>Dichantheliinae</taxon>
        <taxon>Dichanthelium</taxon>
    </lineage>
</organism>
<dbReference type="InterPro" id="IPR032675">
    <property type="entry name" value="LRR_dom_sf"/>
</dbReference>
<dbReference type="AlphaFoldDB" id="A0A1E5W088"/>
<evidence type="ECO:0000256" key="5">
    <source>
        <dbReference type="ARBA" id="ARBA00022737"/>
    </source>
</evidence>
<dbReference type="PANTHER" id="PTHR48063">
    <property type="entry name" value="LRR RECEPTOR-LIKE KINASE"/>
    <property type="match status" value="1"/>
</dbReference>
<dbReference type="OrthoDB" id="686342at2759"/>
<evidence type="ECO:0000256" key="9">
    <source>
        <dbReference type="SAM" id="SignalP"/>
    </source>
</evidence>
<accession>A0A1E5W088</accession>
<feature type="chain" id="PRO_5009188663" description="Leucine-rich repeat-containing N-terminal plant-type domain-containing protein" evidence="9">
    <location>
        <begin position="18"/>
        <end position="263"/>
    </location>
</feature>
<dbReference type="STRING" id="888268.A0A1E5W088"/>
<keyword evidence="4 9" id="KW-0732">Signal</keyword>
<comment type="caution">
    <text evidence="11">The sequence shown here is derived from an EMBL/GenBank/DDBJ whole genome shotgun (WGS) entry which is preliminary data.</text>
</comment>
<dbReference type="PANTHER" id="PTHR48063:SF40">
    <property type="entry name" value="LEUCINE-RICH REPEAT-CONTAINING N-TERMINAL PLANT-TYPE DOMAIN-CONTAINING PROTEIN"/>
    <property type="match status" value="1"/>
</dbReference>
<gene>
    <name evidence="11" type="ORF">BAE44_0008173</name>
</gene>
<dbReference type="Proteomes" id="UP000095767">
    <property type="component" value="Unassembled WGS sequence"/>
</dbReference>
<dbReference type="Gene3D" id="3.80.10.10">
    <property type="entry name" value="Ribonuclease Inhibitor"/>
    <property type="match status" value="1"/>
</dbReference>
<reference evidence="11 12" key="1">
    <citation type="submission" date="2016-09" db="EMBL/GenBank/DDBJ databases">
        <title>The draft genome of Dichanthelium oligosanthes: A C3 panicoid grass species.</title>
        <authorList>
            <person name="Studer A.J."/>
            <person name="Schnable J.C."/>
            <person name="Brutnell T.P."/>
        </authorList>
    </citation>
    <scope>NUCLEOTIDE SEQUENCE [LARGE SCALE GENOMIC DNA]</scope>
    <source>
        <strain evidence="12">cv. Kellogg 1175</strain>
        <tissue evidence="11">Leaf</tissue>
    </source>
</reference>
<keyword evidence="7" id="KW-0472">Membrane</keyword>
<feature type="domain" description="Leucine-rich repeat-containing N-terminal plant-type" evidence="10">
    <location>
        <begin position="36"/>
        <end position="80"/>
    </location>
</feature>
<keyword evidence="8" id="KW-0325">Glycoprotein</keyword>
<feature type="signal peptide" evidence="9">
    <location>
        <begin position="1"/>
        <end position="17"/>
    </location>
</feature>
<keyword evidence="5" id="KW-0677">Repeat</keyword>
<evidence type="ECO:0000256" key="7">
    <source>
        <dbReference type="ARBA" id="ARBA00023136"/>
    </source>
</evidence>
<dbReference type="EMBL" id="LWDX02024833">
    <property type="protein sequence ID" value="OEL30807.1"/>
    <property type="molecule type" value="Genomic_DNA"/>
</dbReference>
<evidence type="ECO:0000313" key="11">
    <source>
        <dbReference type="EMBL" id="OEL30807.1"/>
    </source>
</evidence>
<evidence type="ECO:0000313" key="12">
    <source>
        <dbReference type="Proteomes" id="UP000095767"/>
    </source>
</evidence>
<proteinExistence type="predicted"/>
<evidence type="ECO:0000256" key="1">
    <source>
        <dbReference type="ARBA" id="ARBA00004479"/>
    </source>
</evidence>
<keyword evidence="12" id="KW-1185">Reference proteome</keyword>
<evidence type="ECO:0000256" key="4">
    <source>
        <dbReference type="ARBA" id="ARBA00022729"/>
    </source>
</evidence>
<evidence type="ECO:0000256" key="8">
    <source>
        <dbReference type="ARBA" id="ARBA00023180"/>
    </source>
</evidence>
<keyword evidence="2" id="KW-0433">Leucine-rich repeat</keyword>
<sequence length="263" mass="28393">MLVLLVIACCFFLAAHAQQQNHPAAGGSTASASCVPHERDALLAFKHGVTSDPDGLLNSWRPDGGHGELDCCRWRGVLCSNQTGHVQKLRLRGTGRKTLVGQISPSLLALEHLDHLDLSNNDLEGPNGRLPEFLGSLKSLKYLDLSGIQFRGSVPPQLGNLSELQHLDLSNYGGINSTDLSWLTRLPSIQYLNLDGVNLSTVVHWPHVMSMIPSLRALHLSGCSLASANQSLKHLNLTKLEELDASRNSFNHPVAIQPAGSGT</sequence>
<dbReference type="InterPro" id="IPR001611">
    <property type="entry name" value="Leu-rich_rpt"/>
</dbReference>
<protein>
    <recommendedName>
        <fullName evidence="10">Leucine-rich repeat-containing N-terminal plant-type domain-containing protein</fullName>
    </recommendedName>
</protein>
<dbReference type="SUPFAM" id="SSF52058">
    <property type="entry name" value="L domain-like"/>
    <property type="match status" value="1"/>
</dbReference>
<dbReference type="GO" id="GO:0016020">
    <property type="term" value="C:membrane"/>
    <property type="evidence" value="ECO:0007669"/>
    <property type="project" value="UniProtKB-SubCell"/>
</dbReference>